<evidence type="ECO:0000256" key="1">
    <source>
        <dbReference type="ARBA" id="ARBA00010641"/>
    </source>
</evidence>
<feature type="region of interest" description="Disordered" evidence="6">
    <location>
        <begin position="74"/>
        <end position="100"/>
    </location>
</feature>
<keyword evidence="5" id="KW-0804">Transcription</keyword>
<accession>A0ABW1M3F1</accession>
<keyword evidence="2" id="KW-0805">Transcription regulation</keyword>
<dbReference type="Gene3D" id="1.10.10.10">
    <property type="entry name" value="Winged helix-like DNA-binding domain superfamily/Winged helix DNA-binding domain"/>
    <property type="match status" value="1"/>
</dbReference>
<feature type="compositionally biased region" description="Low complexity" evidence="6">
    <location>
        <begin position="177"/>
        <end position="187"/>
    </location>
</feature>
<evidence type="ECO:0000256" key="3">
    <source>
        <dbReference type="ARBA" id="ARBA00023082"/>
    </source>
</evidence>
<feature type="compositionally biased region" description="Basic and acidic residues" evidence="6">
    <location>
        <begin position="78"/>
        <end position="89"/>
    </location>
</feature>
<name>A0ABW1M3F1_9ACTN</name>
<dbReference type="InterPro" id="IPR013249">
    <property type="entry name" value="RNA_pol_sigma70_r4_t2"/>
</dbReference>
<evidence type="ECO:0000259" key="7">
    <source>
        <dbReference type="Pfam" id="PF08281"/>
    </source>
</evidence>
<evidence type="ECO:0000256" key="6">
    <source>
        <dbReference type="SAM" id="MobiDB-lite"/>
    </source>
</evidence>
<keyword evidence="3" id="KW-0731">Sigma factor</keyword>
<feature type="region of interest" description="Disordered" evidence="6">
    <location>
        <begin position="169"/>
        <end position="200"/>
    </location>
</feature>
<dbReference type="EMBL" id="JBHSPT010000049">
    <property type="protein sequence ID" value="MFC6057899.1"/>
    <property type="molecule type" value="Genomic_DNA"/>
</dbReference>
<dbReference type="Proteomes" id="UP001596242">
    <property type="component" value="Unassembled WGS sequence"/>
</dbReference>
<reference evidence="9" key="1">
    <citation type="journal article" date="2019" name="Int. J. Syst. Evol. Microbiol.">
        <title>The Global Catalogue of Microorganisms (GCM) 10K type strain sequencing project: providing services to taxonomists for standard genome sequencing and annotation.</title>
        <authorList>
            <consortium name="The Broad Institute Genomics Platform"/>
            <consortium name="The Broad Institute Genome Sequencing Center for Infectious Disease"/>
            <person name="Wu L."/>
            <person name="Ma J."/>
        </authorList>
    </citation>
    <scope>NUCLEOTIDE SEQUENCE [LARGE SCALE GENOMIC DNA]</scope>
    <source>
        <strain evidence="9">JCM 12763</strain>
    </source>
</reference>
<protein>
    <submittedName>
        <fullName evidence="8">SigE family RNA polymerase sigma factor</fullName>
    </submittedName>
</protein>
<gene>
    <name evidence="8" type="ORF">ACFP50_21305</name>
</gene>
<comment type="similarity">
    <text evidence="1">Belongs to the sigma-70 factor family. ECF subfamily.</text>
</comment>
<dbReference type="InterPro" id="IPR036388">
    <property type="entry name" value="WH-like_DNA-bd_sf"/>
</dbReference>
<dbReference type="CDD" id="cd06171">
    <property type="entry name" value="Sigma70_r4"/>
    <property type="match status" value="1"/>
</dbReference>
<dbReference type="PANTHER" id="PTHR43133">
    <property type="entry name" value="RNA POLYMERASE ECF-TYPE SIGMA FACTO"/>
    <property type="match status" value="1"/>
</dbReference>
<evidence type="ECO:0000313" key="8">
    <source>
        <dbReference type="EMBL" id="MFC6057899.1"/>
    </source>
</evidence>
<evidence type="ECO:0000256" key="2">
    <source>
        <dbReference type="ARBA" id="ARBA00023015"/>
    </source>
</evidence>
<dbReference type="SUPFAM" id="SSF88946">
    <property type="entry name" value="Sigma2 domain of RNA polymerase sigma factors"/>
    <property type="match status" value="1"/>
</dbReference>
<dbReference type="InterPro" id="IPR039425">
    <property type="entry name" value="RNA_pol_sigma-70-like"/>
</dbReference>
<keyword evidence="9" id="KW-1185">Reference proteome</keyword>
<dbReference type="NCBIfam" id="TIGR02983">
    <property type="entry name" value="SigE-fam_strep"/>
    <property type="match status" value="1"/>
</dbReference>
<evidence type="ECO:0000256" key="4">
    <source>
        <dbReference type="ARBA" id="ARBA00023125"/>
    </source>
</evidence>
<dbReference type="InterPro" id="IPR014325">
    <property type="entry name" value="RNA_pol_sigma-E_actinobac"/>
</dbReference>
<dbReference type="InterPro" id="IPR014284">
    <property type="entry name" value="RNA_pol_sigma-70_dom"/>
</dbReference>
<feature type="domain" description="RNA polymerase sigma factor 70 region 4 type 2" evidence="7">
    <location>
        <begin position="105"/>
        <end position="157"/>
    </location>
</feature>
<evidence type="ECO:0000256" key="5">
    <source>
        <dbReference type="ARBA" id="ARBA00023163"/>
    </source>
</evidence>
<sequence length="200" mass="22399">MGDTVLEREFRQFVHQRQQELGRSAYALCGNWHDAQDLTQTALLELYAVWGTVRYRSTAVTYARVLLARADTTHRRRAGDGEEPVREVPEPGTSRDPASGTDLSLMLRAALMTVPPRCRAVLVLRFWGDWSVERTARALGMSTGTVKSHTARGLHRLRQVVERMEIRDPAGMRDARSGIQRSGAGARSRGRGYALPRRAS</sequence>
<dbReference type="PANTHER" id="PTHR43133:SF50">
    <property type="entry name" value="ECF RNA POLYMERASE SIGMA FACTOR SIGM"/>
    <property type="match status" value="1"/>
</dbReference>
<keyword evidence="4" id="KW-0238">DNA-binding</keyword>
<dbReference type="Pfam" id="PF08281">
    <property type="entry name" value="Sigma70_r4_2"/>
    <property type="match status" value="1"/>
</dbReference>
<evidence type="ECO:0000313" key="9">
    <source>
        <dbReference type="Proteomes" id="UP001596242"/>
    </source>
</evidence>
<dbReference type="RefSeq" id="WP_386400212.1">
    <property type="nucleotide sequence ID" value="NZ_JBHSPT010000049.1"/>
</dbReference>
<comment type="caution">
    <text evidence="8">The sequence shown here is derived from an EMBL/GenBank/DDBJ whole genome shotgun (WGS) entry which is preliminary data.</text>
</comment>
<dbReference type="InterPro" id="IPR013324">
    <property type="entry name" value="RNA_pol_sigma_r3/r4-like"/>
</dbReference>
<dbReference type="NCBIfam" id="TIGR02937">
    <property type="entry name" value="sigma70-ECF"/>
    <property type="match status" value="1"/>
</dbReference>
<dbReference type="SUPFAM" id="SSF88659">
    <property type="entry name" value="Sigma3 and sigma4 domains of RNA polymerase sigma factors"/>
    <property type="match status" value="1"/>
</dbReference>
<dbReference type="InterPro" id="IPR013325">
    <property type="entry name" value="RNA_pol_sigma_r2"/>
</dbReference>
<proteinExistence type="inferred from homology"/>
<organism evidence="8 9">
    <name type="scientific">Streptomyces pratens</name>
    <dbReference type="NCBI Taxonomy" id="887456"/>
    <lineage>
        <taxon>Bacteria</taxon>
        <taxon>Bacillati</taxon>
        <taxon>Actinomycetota</taxon>
        <taxon>Actinomycetes</taxon>
        <taxon>Kitasatosporales</taxon>
        <taxon>Streptomycetaceae</taxon>
        <taxon>Streptomyces</taxon>
    </lineage>
</organism>
<dbReference type="Gene3D" id="1.10.1740.10">
    <property type="match status" value="1"/>
</dbReference>